<reference evidence="14 15" key="1">
    <citation type="submission" date="2017-08" db="EMBL/GenBank/DDBJ databases">
        <title>Fine stratification of microbial communities through a metagenomic profile of the photic zone.</title>
        <authorList>
            <person name="Haro-Moreno J.M."/>
            <person name="Lopez-Perez M."/>
            <person name="De La Torre J."/>
            <person name="Picazo A."/>
            <person name="Camacho A."/>
            <person name="Rodriguez-Valera F."/>
        </authorList>
    </citation>
    <scope>NUCLEOTIDE SEQUENCE [LARGE SCALE GENOMIC DNA]</scope>
    <source>
        <strain evidence="14">MED-G24</strain>
    </source>
</reference>
<keyword evidence="5 8" id="KW-0067">ATP-binding</keyword>
<dbReference type="GO" id="GO:0005886">
    <property type="term" value="C:plasma membrane"/>
    <property type="evidence" value="ECO:0007669"/>
    <property type="project" value="TreeGrafter"/>
</dbReference>
<protein>
    <recommendedName>
        <fullName evidence="8 9">Chromosomal replication initiator protein DnaA</fullName>
    </recommendedName>
</protein>
<dbReference type="GO" id="GO:0003688">
    <property type="term" value="F:DNA replication origin binding"/>
    <property type="evidence" value="ECO:0007669"/>
    <property type="project" value="UniProtKB-UniRule"/>
</dbReference>
<dbReference type="EMBL" id="NTKD01000006">
    <property type="protein sequence ID" value="PDH41141.1"/>
    <property type="molecule type" value="Genomic_DNA"/>
</dbReference>
<dbReference type="SUPFAM" id="SSF48295">
    <property type="entry name" value="TrpR-like"/>
    <property type="match status" value="1"/>
</dbReference>
<feature type="region of interest" description="Domain IV, binds dsDNA" evidence="8">
    <location>
        <begin position="316"/>
        <end position="435"/>
    </location>
</feature>
<dbReference type="SUPFAM" id="SSF52540">
    <property type="entry name" value="P-loop containing nucleoside triphosphate hydrolases"/>
    <property type="match status" value="1"/>
</dbReference>
<dbReference type="GO" id="GO:0005737">
    <property type="term" value="C:cytoplasm"/>
    <property type="evidence" value="ECO:0007669"/>
    <property type="project" value="UniProtKB-SubCell"/>
</dbReference>
<feature type="binding site" evidence="8">
    <location>
        <position position="145"/>
    </location>
    <ligand>
        <name>ATP</name>
        <dbReference type="ChEBI" id="CHEBI:30616"/>
    </ligand>
</feature>
<comment type="caution">
    <text evidence="14">The sequence shown here is derived from an EMBL/GenBank/DDBJ whole genome shotgun (WGS) entry which is preliminary data.</text>
</comment>
<evidence type="ECO:0000256" key="5">
    <source>
        <dbReference type="ARBA" id="ARBA00022840"/>
    </source>
</evidence>
<evidence type="ECO:0000256" key="2">
    <source>
        <dbReference type="ARBA" id="ARBA00022490"/>
    </source>
</evidence>
<comment type="subcellular location">
    <subcellularLocation>
        <location evidence="8">Cytoplasm</location>
    </subcellularLocation>
</comment>
<dbReference type="CDD" id="cd00009">
    <property type="entry name" value="AAA"/>
    <property type="match status" value="1"/>
</dbReference>
<accession>A0A2A5WXI4</accession>
<feature type="binding site" evidence="8">
    <location>
        <position position="143"/>
    </location>
    <ligand>
        <name>ATP</name>
        <dbReference type="ChEBI" id="CHEBI:30616"/>
    </ligand>
</feature>
<evidence type="ECO:0000313" key="15">
    <source>
        <dbReference type="Proteomes" id="UP000219327"/>
    </source>
</evidence>
<dbReference type="GO" id="GO:0005524">
    <property type="term" value="F:ATP binding"/>
    <property type="evidence" value="ECO:0007669"/>
    <property type="project" value="UniProtKB-UniRule"/>
</dbReference>
<dbReference type="InterPro" id="IPR018312">
    <property type="entry name" value="Chromosome_initiator_DnaA_CS"/>
</dbReference>
<keyword evidence="4 8" id="KW-0547">Nucleotide-binding</keyword>
<evidence type="ECO:0000256" key="10">
    <source>
        <dbReference type="RuleBase" id="RU000577"/>
    </source>
</evidence>
<dbReference type="GO" id="GO:0006270">
    <property type="term" value="P:DNA replication initiation"/>
    <property type="evidence" value="ECO:0007669"/>
    <property type="project" value="UniProtKB-UniRule"/>
</dbReference>
<feature type="binding site" evidence="8">
    <location>
        <position position="147"/>
    </location>
    <ligand>
        <name>ATP</name>
        <dbReference type="ChEBI" id="CHEBI:30616"/>
    </ligand>
</feature>
<dbReference type="GO" id="GO:0008289">
    <property type="term" value="F:lipid binding"/>
    <property type="evidence" value="ECO:0007669"/>
    <property type="project" value="UniProtKB-KW"/>
</dbReference>
<feature type="binding site" evidence="8">
    <location>
        <position position="146"/>
    </location>
    <ligand>
        <name>ATP</name>
        <dbReference type="ChEBI" id="CHEBI:30616"/>
    </ligand>
</feature>
<comment type="domain">
    <text evidence="8">Domain I is involved in oligomerization and binding regulators, domain II is flexibile and of varying length in different bacteria, domain III forms the AAA+ region, while domain IV binds dsDNA.</text>
</comment>
<dbReference type="PANTHER" id="PTHR30050:SF2">
    <property type="entry name" value="CHROMOSOMAL REPLICATION INITIATOR PROTEIN DNAA"/>
    <property type="match status" value="1"/>
</dbReference>
<dbReference type="InterPro" id="IPR027417">
    <property type="entry name" value="P-loop_NTPase"/>
</dbReference>
<dbReference type="NCBIfam" id="TIGR00362">
    <property type="entry name" value="DnaA"/>
    <property type="match status" value="1"/>
</dbReference>
<comment type="function">
    <text evidence="8 10">Plays an essential role in the initiation and regulation of chromosomal replication. ATP-DnaA binds to the origin of replication (oriC) to initiate formation of the DNA replication initiation complex once per cell cycle. Binds the DnaA box (a 9 base pair repeat at the origin) and separates the double-stranded (ds)DNA. Forms a right-handed helical filament on oriC DNA; dsDNA binds to the exterior of the filament while single-stranded (ss)DNA is stabiized in the filament's interior. The ATP-DnaA-oriC complex binds and stabilizes one strand of the AT-rich DNA unwinding element (DUE), permitting loading of DNA polymerase. After initiation quickly degrades to an ADP-DnaA complex that is not apt for DNA replication. Binds acidic phospholipids.</text>
</comment>
<evidence type="ECO:0000256" key="1">
    <source>
        <dbReference type="ARBA" id="ARBA00006583"/>
    </source>
</evidence>
<dbReference type="InterPro" id="IPR038454">
    <property type="entry name" value="DnaA_N_sf"/>
</dbReference>
<dbReference type="InterPro" id="IPR001957">
    <property type="entry name" value="Chromosome_initiator_DnaA"/>
</dbReference>
<dbReference type="Proteomes" id="UP000219327">
    <property type="component" value="Unassembled WGS sequence"/>
</dbReference>
<evidence type="ECO:0000256" key="4">
    <source>
        <dbReference type="ARBA" id="ARBA00022741"/>
    </source>
</evidence>
<dbReference type="Gene3D" id="1.10.1750.10">
    <property type="match status" value="1"/>
</dbReference>
<evidence type="ECO:0000256" key="7">
    <source>
        <dbReference type="ARBA" id="ARBA00023125"/>
    </source>
</evidence>
<comment type="similarity">
    <text evidence="1 8 11">Belongs to the DnaA family.</text>
</comment>
<dbReference type="Pfam" id="PF00308">
    <property type="entry name" value="Bac_DnaA"/>
    <property type="match status" value="1"/>
</dbReference>
<dbReference type="Pfam" id="PF08299">
    <property type="entry name" value="Bac_DnaA_C"/>
    <property type="match status" value="1"/>
</dbReference>
<dbReference type="InterPro" id="IPR020591">
    <property type="entry name" value="Chromosome_initiator_DnaA-like"/>
</dbReference>
<dbReference type="CDD" id="cd06571">
    <property type="entry name" value="Bac_DnaA_C"/>
    <property type="match status" value="1"/>
</dbReference>
<keyword evidence="7 8" id="KW-0238">DNA-binding</keyword>
<evidence type="ECO:0000313" key="14">
    <source>
        <dbReference type="EMBL" id="PDH41141.1"/>
    </source>
</evidence>
<dbReference type="InterPro" id="IPR003593">
    <property type="entry name" value="AAA+_ATPase"/>
</dbReference>
<dbReference type="AlphaFoldDB" id="A0A2A5WXI4"/>
<keyword evidence="2 8" id="KW-0963">Cytoplasm</keyword>
<keyword evidence="3 8" id="KW-0235">DNA replication</keyword>
<dbReference type="Pfam" id="PF11638">
    <property type="entry name" value="DnaA_N"/>
    <property type="match status" value="1"/>
</dbReference>
<gene>
    <name evidence="8" type="primary">dnaA</name>
    <name evidence="14" type="ORF">CNE99_02380</name>
</gene>
<dbReference type="Gene3D" id="3.40.50.300">
    <property type="entry name" value="P-loop containing nucleotide triphosphate hydrolases"/>
    <property type="match status" value="1"/>
</dbReference>
<evidence type="ECO:0000259" key="13">
    <source>
        <dbReference type="SMART" id="SM00760"/>
    </source>
</evidence>
<dbReference type="PANTHER" id="PTHR30050">
    <property type="entry name" value="CHROMOSOMAL REPLICATION INITIATOR PROTEIN DNAA"/>
    <property type="match status" value="1"/>
</dbReference>
<feature type="domain" description="Chromosomal replication initiator DnaA C-terminal" evidence="13">
    <location>
        <begin position="343"/>
        <end position="412"/>
    </location>
</feature>
<evidence type="ECO:0000259" key="12">
    <source>
        <dbReference type="SMART" id="SM00382"/>
    </source>
</evidence>
<comment type="caution">
    <text evidence="8">Lacks conserved residue(s) required for the propagation of feature annotation.</text>
</comment>
<dbReference type="SMART" id="SM00382">
    <property type="entry name" value="AAA"/>
    <property type="match status" value="1"/>
</dbReference>
<feature type="domain" description="AAA+ ATPase" evidence="12">
    <location>
        <begin position="132"/>
        <end position="348"/>
    </location>
</feature>
<dbReference type="PRINTS" id="PR00051">
    <property type="entry name" value="DNAA"/>
</dbReference>
<organism evidence="14 15">
    <name type="scientific">OM182 bacterium MED-G24</name>
    <dbReference type="NCBI Taxonomy" id="1986255"/>
    <lineage>
        <taxon>Bacteria</taxon>
        <taxon>Pseudomonadati</taxon>
        <taxon>Pseudomonadota</taxon>
        <taxon>Gammaproteobacteria</taxon>
        <taxon>OMG group</taxon>
        <taxon>OM182 clade</taxon>
    </lineage>
</organism>
<evidence type="ECO:0000256" key="8">
    <source>
        <dbReference type="HAMAP-Rule" id="MF_00377"/>
    </source>
</evidence>
<dbReference type="FunFam" id="1.10.8.60:FF:000003">
    <property type="entry name" value="Chromosomal replication initiator protein DnaA"/>
    <property type="match status" value="1"/>
</dbReference>
<name>A0A2A5WXI4_9GAMM</name>
<dbReference type="HAMAP" id="MF_00377">
    <property type="entry name" value="DnaA_bact"/>
    <property type="match status" value="1"/>
</dbReference>
<dbReference type="GO" id="GO:0006275">
    <property type="term" value="P:regulation of DNA replication"/>
    <property type="evidence" value="ECO:0007669"/>
    <property type="project" value="UniProtKB-UniRule"/>
</dbReference>
<dbReference type="PROSITE" id="PS01008">
    <property type="entry name" value="DNAA"/>
    <property type="match status" value="1"/>
</dbReference>
<dbReference type="InterPro" id="IPR024633">
    <property type="entry name" value="DnaA_N_dom"/>
</dbReference>
<dbReference type="Gene3D" id="3.30.300.180">
    <property type="match status" value="1"/>
</dbReference>
<evidence type="ECO:0000256" key="3">
    <source>
        <dbReference type="ARBA" id="ARBA00022705"/>
    </source>
</evidence>
<feature type="region of interest" description="Domain I, interacts with DnaA modulators" evidence="8">
    <location>
        <begin position="1"/>
        <end position="80"/>
    </location>
</feature>
<comment type="subunit">
    <text evidence="8">Oligomerizes as a right-handed, spiral filament on DNA at oriC.</text>
</comment>
<dbReference type="SMART" id="SM00760">
    <property type="entry name" value="Bac_DnaA_C"/>
    <property type="match status" value="1"/>
</dbReference>
<sequence>MADTVWQQCTTILEGELSAIQFNTWIKPLHADEDPERKKLRLLAPNRYIRDQVSEHFLSRIESLVEDFVVSLAIGTFSEAGGGPSGRRAPESFSPLLELHKEFTFDTFVKGSSNELARAAALHVAENMGAATYKCLLLYGGVGLGKTHLMHAVGNAILDRHPGINVAYMYSQRFMEDMVSAIERGAMNEFTEYYRKVDVLLMDDIQFLAKGPKSQEEFFHVFNRLQENGSMIVLTCDRYPKEIEGLEERLQSRFVWGMTAPLDPPELETRVAIVKKKAELERVELPNEAAFFIAEHIRANVRELEGALQRVVANANFTGREITLDQVKSAIKDLVAIADRQVGIENIKRTVADYYNIRVSDMHSPKRSRSLARPRQVAMALSKELTSHSLPEIGQNFGGRDHTTVLHACRRIDELRESNRTIGEDYNNLMRTLTA</sequence>
<dbReference type="InterPro" id="IPR010921">
    <property type="entry name" value="Trp_repressor/repl_initiator"/>
</dbReference>
<proteinExistence type="inferred from homology"/>
<dbReference type="InterPro" id="IPR013159">
    <property type="entry name" value="DnaA_C"/>
</dbReference>
<evidence type="ECO:0000256" key="6">
    <source>
        <dbReference type="ARBA" id="ARBA00023121"/>
    </source>
</evidence>
<dbReference type="Gene3D" id="1.10.8.60">
    <property type="match status" value="1"/>
</dbReference>
<dbReference type="InterPro" id="IPR013317">
    <property type="entry name" value="DnaA_dom"/>
</dbReference>
<keyword evidence="6 8" id="KW-0446">Lipid-binding</keyword>
<evidence type="ECO:0000256" key="11">
    <source>
        <dbReference type="RuleBase" id="RU004227"/>
    </source>
</evidence>
<evidence type="ECO:0000256" key="9">
    <source>
        <dbReference type="NCBIfam" id="TIGR00362"/>
    </source>
</evidence>